<proteinExistence type="predicted"/>
<keyword evidence="1" id="KW-1133">Transmembrane helix</keyword>
<feature type="transmembrane region" description="Helical" evidence="1">
    <location>
        <begin position="12"/>
        <end position="31"/>
    </location>
</feature>
<dbReference type="AlphaFoldDB" id="A0A7W5FW65"/>
<gene>
    <name evidence="2" type="ORF">FHS03_004630</name>
</gene>
<evidence type="ECO:0000313" key="3">
    <source>
        <dbReference type="Proteomes" id="UP000541535"/>
    </source>
</evidence>
<reference evidence="2 3" key="1">
    <citation type="submission" date="2020-08" db="EMBL/GenBank/DDBJ databases">
        <title>Genomic Encyclopedia of Type Strains, Phase III (KMG-III): the genomes of soil and plant-associated and newly described type strains.</title>
        <authorList>
            <person name="Whitman W."/>
        </authorList>
    </citation>
    <scope>NUCLEOTIDE SEQUENCE [LARGE SCALE GENOMIC DNA]</scope>
    <source>
        <strain evidence="2 3">CECT 8897</strain>
    </source>
</reference>
<feature type="transmembrane region" description="Helical" evidence="1">
    <location>
        <begin position="82"/>
        <end position="103"/>
    </location>
</feature>
<dbReference type="Pfam" id="PF10027">
    <property type="entry name" value="DUF2269"/>
    <property type="match status" value="1"/>
</dbReference>
<dbReference type="InterPro" id="IPR018729">
    <property type="entry name" value="DUF2269_transmembrane"/>
</dbReference>
<organism evidence="2 3">
    <name type="scientific">Pseudoduganella violacea</name>
    <dbReference type="NCBI Taxonomy" id="1715466"/>
    <lineage>
        <taxon>Bacteria</taxon>
        <taxon>Pseudomonadati</taxon>
        <taxon>Pseudomonadota</taxon>
        <taxon>Betaproteobacteria</taxon>
        <taxon>Burkholderiales</taxon>
        <taxon>Oxalobacteraceae</taxon>
        <taxon>Telluria group</taxon>
        <taxon>Pseudoduganella</taxon>
    </lineage>
</organism>
<accession>A0A7W5FW65</accession>
<comment type="caution">
    <text evidence="2">The sequence shown here is derived from an EMBL/GenBank/DDBJ whole genome shotgun (WGS) entry which is preliminary data.</text>
</comment>
<dbReference type="Proteomes" id="UP000541535">
    <property type="component" value="Unassembled WGS sequence"/>
</dbReference>
<protein>
    <submittedName>
        <fullName evidence="2">Putative membrane protein</fullName>
    </submittedName>
</protein>
<feature type="transmembrane region" description="Helical" evidence="1">
    <location>
        <begin position="131"/>
        <end position="151"/>
    </location>
</feature>
<dbReference type="EMBL" id="JACHXD010000017">
    <property type="protein sequence ID" value="MBB3121552.1"/>
    <property type="molecule type" value="Genomic_DNA"/>
</dbReference>
<keyword evidence="3" id="KW-1185">Reference proteome</keyword>
<keyword evidence="1" id="KW-0812">Transmembrane</keyword>
<name>A0A7W5FW65_9BURK</name>
<keyword evidence="1" id="KW-0472">Membrane</keyword>
<evidence type="ECO:0000313" key="2">
    <source>
        <dbReference type="EMBL" id="MBB3121552.1"/>
    </source>
</evidence>
<evidence type="ECO:0000256" key="1">
    <source>
        <dbReference type="SAM" id="Phobius"/>
    </source>
</evidence>
<sequence>MMDYLLLKWLHILSATLLFGTGIGSAWYLLLTVLSRDVAAIAVVSRILVMTDWLFTGLTMLFQPASGFYLAHLAGYPLHSRWLLWSIGLFLLALLCWLPVVWIQMRLRDLALAAAREHAPLPPRFWPYFRCWIALGVPALAAFLAVFYLMVAKPA</sequence>
<feature type="transmembrane region" description="Helical" evidence="1">
    <location>
        <begin position="38"/>
        <end position="62"/>
    </location>
</feature>